<name>A0A0N4UJH1_DRAME</name>
<keyword evidence="1" id="KW-1133">Transmembrane helix</keyword>
<dbReference type="WBParaSite" id="DME_0000780801-mRNA-1">
    <property type="protein sequence ID" value="DME_0000780801-mRNA-1"/>
    <property type="gene ID" value="DME_0000780801"/>
</dbReference>
<keyword evidence="4" id="KW-1185">Reference proteome</keyword>
<accession>A0A0N4UJH1</accession>
<dbReference type="Proteomes" id="UP000274756">
    <property type="component" value="Unassembled WGS sequence"/>
</dbReference>
<evidence type="ECO:0000313" key="3">
    <source>
        <dbReference type="Proteomes" id="UP000038040"/>
    </source>
</evidence>
<dbReference type="EMBL" id="UYYG01001205">
    <property type="protein sequence ID" value="VDN60205.1"/>
    <property type="molecule type" value="Genomic_DNA"/>
</dbReference>
<feature type="transmembrane region" description="Helical" evidence="1">
    <location>
        <begin position="120"/>
        <end position="142"/>
    </location>
</feature>
<evidence type="ECO:0000313" key="2">
    <source>
        <dbReference type="EMBL" id="VDN60205.1"/>
    </source>
</evidence>
<keyword evidence="1" id="KW-0812">Transmembrane</keyword>
<evidence type="ECO:0000313" key="5">
    <source>
        <dbReference type="WBParaSite" id="DME_0000780801-mRNA-1"/>
    </source>
</evidence>
<keyword evidence="1" id="KW-0472">Membrane</keyword>
<reference evidence="2 4" key="2">
    <citation type="submission" date="2018-11" db="EMBL/GenBank/DDBJ databases">
        <authorList>
            <consortium name="Pathogen Informatics"/>
        </authorList>
    </citation>
    <scope>NUCLEOTIDE SEQUENCE [LARGE SCALE GENOMIC DNA]</scope>
</reference>
<protein>
    <submittedName>
        <fullName evidence="5">RING-CH-type domain-containing protein</fullName>
    </submittedName>
</protein>
<proteinExistence type="predicted"/>
<dbReference type="Proteomes" id="UP000038040">
    <property type="component" value="Unplaced"/>
</dbReference>
<feature type="transmembrane region" description="Helical" evidence="1">
    <location>
        <begin position="154"/>
        <end position="178"/>
    </location>
</feature>
<dbReference type="AlphaFoldDB" id="A0A0N4UJH1"/>
<sequence length="258" mass="29162">MTSQFKFPSETDLTLSVEMGEIEEASRRWAEEKSKRVAVLSGDSLSCRICNETIYMDEIETVKNRKWCWPFEYCSESIHYGCAIPRVRKMVRCSACGYENFLHKDSLRVRALNYIRGHSLFLAIPAVLLFFIIILLVCNHQLVNPQITQAIKLAIIALIILLLISVVILIINLLCYTGKIKKPGFLKRSGLANISNINEPNIVNQRTDEIEIVPITSNRIYQQPFDQTTITTGSNLETDRCLAASTPMSIPKASCSTK</sequence>
<reference evidence="5" key="1">
    <citation type="submission" date="2017-02" db="UniProtKB">
        <authorList>
            <consortium name="WormBaseParasite"/>
        </authorList>
    </citation>
    <scope>IDENTIFICATION</scope>
</reference>
<organism evidence="3 5">
    <name type="scientific">Dracunculus medinensis</name>
    <name type="common">Guinea worm</name>
    <dbReference type="NCBI Taxonomy" id="318479"/>
    <lineage>
        <taxon>Eukaryota</taxon>
        <taxon>Metazoa</taxon>
        <taxon>Ecdysozoa</taxon>
        <taxon>Nematoda</taxon>
        <taxon>Chromadorea</taxon>
        <taxon>Rhabditida</taxon>
        <taxon>Spirurina</taxon>
        <taxon>Dracunculoidea</taxon>
        <taxon>Dracunculidae</taxon>
        <taxon>Dracunculus</taxon>
    </lineage>
</organism>
<gene>
    <name evidence="2" type="ORF">DME_LOCUS10178</name>
</gene>
<evidence type="ECO:0000313" key="4">
    <source>
        <dbReference type="Proteomes" id="UP000274756"/>
    </source>
</evidence>
<evidence type="ECO:0000256" key="1">
    <source>
        <dbReference type="SAM" id="Phobius"/>
    </source>
</evidence>